<protein>
    <submittedName>
        <fullName evidence="1">Uncharacterized protein</fullName>
    </submittedName>
</protein>
<sequence length="171" mass="19887">MEHWQDLYIELAERISEKLPEIRWVDLWHNQVGFLADEHPFGTPAIFIGFRSAQINDIGELVQIVDLQVDFYLYYETFLDTFKGAYNQEGALEFTKSLDSLFGNFHGTSGRNYSSMRRIAFAPVDTGTAGNLYQVTFECKLHDRSAMKYYEPTQVRLMVEDEDNRFFVGVD</sequence>
<dbReference type="EMBL" id="BK015089">
    <property type="protein sequence ID" value="DAD90585.1"/>
    <property type="molecule type" value="Genomic_DNA"/>
</dbReference>
<reference evidence="1" key="1">
    <citation type="journal article" date="2021" name="Proc. Natl. Acad. Sci. U.S.A.">
        <title>A Catalog of Tens of Thousands of Viruses from Human Metagenomes Reveals Hidden Associations with Chronic Diseases.</title>
        <authorList>
            <person name="Tisza M.J."/>
            <person name="Buck C.B."/>
        </authorList>
    </citation>
    <scope>NUCLEOTIDE SEQUENCE</scope>
    <source>
        <strain evidence="1">CtlHW5</strain>
    </source>
</reference>
<evidence type="ECO:0000313" key="1">
    <source>
        <dbReference type="EMBL" id="DAD90585.1"/>
    </source>
</evidence>
<name>A0A8S5N7E5_9CAUD</name>
<proteinExistence type="predicted"/>
<accession>A0A8S5N7E5</accession>
<organism evidence="1">
    <name type="scientific">Myoviridae sp. ctlHW5</name>
    <dbReference type="NCBI Taxonomy" id="2826691"/>
    <lineage>
        <taxon>Viruses</taxon>
        <taxon>Duplodnaviria</taxon>
        <taxon>Heunggongvirae</taxon>
        <taxon>Uroviricota</taxon>
        <taxon>Caudoviricetes</taxon>
    </lineage>
</organism>